<dbReference type="OrthoDB" id="10495852at2759"/>
<organism evidence="1 2">
    <name type="scientific">Sclerotinia trifoliorum</name>
    <dbReference type="NCBI Taxonomy" id="28548"/>
    <lineage>
        <taxon>Eukaryota</taxon>
        <taxon>Fungi</taxon>
        <taxon>Dikarya</taxon>
        <taxon>Ascomycota</taxon>
        <taxon>Pezizomycotina</taxon>
        <taxon>Leotiomycetes</taxon>
        <taxon>Helotiales</taxon>
        <taxon>Sclerotiniaceae</taxon>
        <taxon>Sclerotinia</taxon>
    </lineage>
</organism>
<protein>
    <submittedName>
        <fullName evidence="1">13d48410-a715-4a1b-8e52-beb193bef080-CDS</fullName>
    </submittedName>
</protein>
<name>A0A8H2ZS22_9HELO</name>
<dbReference type="Proteomes" id="UP000624404">
    <property type="component" value="Unassembled WGS sequence"/>
</dbReference>
<proteinExistence type="predicted"/>
<accession>A0A8H2ZS22</accession>
<dbReference type="EMBL" id="CAJHIA010000021">
    <property type="protein sequence ID" value="CAD6446486.1"/>
    <property type="molecule type" value="Genomic_DNA"/>
</dbReference>
<keyword evidence="2" id="KW-1185">Reference proteome</keyword>
<dbReference type="AlphaFoldDB" id="A0A8H2ZS22"/>
<evidence type="ECO:0000313" key="1">
    <source>
        <dbReference type="EMBL" id="CAD6446486.1"/>
    </source>
</evidence>
<evidence type="ECO:0000313" key="2">
    <source>
        <dbReference type="Proteomes" id="UP000624404"/>
    </source>
</evidence>
<gene>
    <name evidence="1" type="ORF">SCLTRI_LOCUS6279</name>
</gene>
<reference evidence="1" key="1">
    <citation type="submission" date="2020-10" db="EMBL/GenBank/DDBJ databases">
        <authorList>
            <person name="Kusch S."/>
        </authorList>
    </citation>
    <scope>NUCLEOTIDE SEQUENCE</scope>
    <source>
        <strain evidence="1">SwB9</strain>
    </source>
</reference>
<sequence>MRISRGDVSDRQARFNGVSWNSSQTCALQQMTDGMIDDPQANFSLPTVDRISSQRTIFRATPIKRHRELLQSFQAAEIDENAEINQMPGANNVRPLPSTQIAEAHSYDVTLKRINELLVSGNANDSDKGTRAQIFVETILQPHIPVTLMTPVLCQIAYMSLAEEKLYY</sequence>
<comment type="caution">
    <text evidence="1">The sequence shown here is derived from an EMBL/GenBank/DDBJ whole genome shotgun (WGS) entry which is preliminary data.</text>
</comment>